<accession>A0AAV6YLR8</accession>
<evidence type="ECO:0000313" key="2">
    <source>
        <dbReference type="EMBL" id="KAG8535710.1"/>
    </source>
</evidence>
<sequence length="85" mass="9167">MTQPPMCGNHKRGRSSAPIQEAGRKELRTTAGGHCAPGSRQGKSRGDGPGMVRLCTTDIYVLDVTPHRHVIYTSTIMDSHPLAVI</sequence>
<dbReference type="Proteomes" id="UP000824782">
    <property type="component" value="Unassembled WGS sequence"/>
</dbReference>
<proteinExistence type="predicted"/>
<feature type="region of interest" description="Disordered" evidence="1">
    <location>
        <begin position="1"/>
        <end position="50"/>
    </location>
</feature>
<keyword evidence="3" id="KW-1185">Reference proteome</keyword>
<name>A0AAV6YLR8_ENGPU</name>
<organism evidence="2 3">
    <name type="scientific">Engystomops pustulosus</name>
    <name type="common">Tungara frog</name>
    <name type="synonym">Physalaemus pustulosus</name>
    <dbReference type="NCBI Taxonomy" id="76066"/>
    <lineage>
        <taxon>Eukaryota</taxon>
        <taxon>Metazoa</taxon>
        <taxon>Chordata</taxon>
        <taxon>Craniata</taxon>
        <taxon>Vertebrata</taxon>
        <taxon>Euteleostomi</taxon>
        <taxon>Amphibia</taxon>
        <taxon>Batrachia</taxon>
        <taxon>Anura</taxon>
        <taxon>Neobatrachia</taxon>
        <taxon>Hyloidea</taxon>
        <taxon>Leptodactylidae</taxon>
        <taxon>Leiuperinae</taxon>
        <taxon>Engystomops</taxon>
    </lineage>
</organism>
<comment type="caution">
    <text evidence="2">The sequence shown here is derived from an EMBL/GenBank/DDBJ whole genome shotgun (WGS) entry which is preliminary data.</text>
</comment>
<protein>
    <submittedName>
        <fullName evidence="2">Uncharacterized protein</fullName>
    </submittedName>
</protein>
<evidence type="ECO:0000256" key="1">
    <source>
        <dbReference type="SAM" id="MobiDB-lite"/>
    </source>
</evidence>
<evidence type="ECO:0000313" key="3">
    <source>
        <dbReference type="Proteomes" id="UP000824782"/>
    </source>
</evidence>
<reference evidence="2" key="1">
    <citation type="thesis" date="2020" institute="ProQuest LLC" country="789 East Eisenhower Parkway, Ann Arbor, MI, USA">
        <title>Comparative Genomics and Chromosome Evolution.</title>
        <authorList>
            <person name="Mudd A.B."/>
        </authorList>
    </citation>
    <scope>NUCLEOTIDE SEQUENCE</scope>
    <source>
        <strain evidence="2">237g6f4</strain>
        <tissue evidence="2">Blood</tissue>
    </source>
</reference>
<dbReference type="EMBL" id="WNYA01058951">
    <property type="protein sequence ID" value="KAG8535710.1"/>
    <property type="molecule type" value="Genomic_DNA"/>
</dbReference>
<gene>
    <name evidence="2" type="ORF">GDO81_027913</name>
</gene>
<dbReference type="AlphaFoldDB" id="A0AAV6YLR8"/>